<evidence type="ECO:0000313" key="8">
    <source>
        <dbReference type="Proteomes" id="UP001142372"/>
    </source>
</evidence>
<keyword evidence="4 5" id="KW-0694">RNA-binding</keyword>
<keyword evidence="2 5" id="KW-0808">Transferase</keyword>
<feature type="binding site" evidence="5">
    <location>
        <position position="9"/>
    </location>
    <ligand>
        <name>S-adenosyl-L-methionine</name>
        <dbReference type="ChEBI" id="CHEBI:59789"/>
    </ligand>
</feature>
<sequence>MSRHDLGQNFLIDRSTIDRISHLVDATDGPIIEIGPGDGALTRPLSRSGRALTAIELDPRRADALRRSTPRHVQVVTGDFLHYRLPAHPHVLVGNVPFHVTTALLRRMLAAPAWQDAVLLVQWEVARRRAGVGGATLMTASWWPWYDFRLDRRVPARAFRPIPSVDGGLLTIARRPAPLVQDRAGYQRFAAQVFTGAGGGLARILDRTRRFAPGEAKVWMRGEGLPPSALPRDLDAQQWARLWRRAGGR</sequence>
<dbReference type="SMART" id="SM00650">
    <property type="entry name" value="rADc"/>
    <property type="match status" value="1"/>
</dbReference>
<dbReference type="InterPro" id="IPR001737">
    <property type="entry name" value="KsgA/Erm"/>
</dbReference>
<reference evidence="7" key="2">
    <citation type="submission" date="2023-01" db="EMBL/GenBank/DDBJ databases">
        <authorList>
            <person name="Sun Q."/>
            <person name="Evtushenko L."/>
        </authorList>
    </citation>
    <scope>NUCLEOTIDE SEQUENCE</scope>
    <source>
        <strain evidence="7">VKM Ac-1401</strain>
    </source>
</reference>
<dbReference type="Gene3D" id="3.40.50.150">
    <property type="entry name" value="Vaccinia Virus protein VP39"/>
    <property type="match status" value="1"/>
</dbReference>
<dbReference type="PROSITE" id="PS51689">
    <property type="entry name" value="SAM_RNA_A_N6_MT"/>
    <property type="match status" value="1"/>
</dbReference>
<name>A0A9W6H6T8_9MICO</name>
<dbReference type="PANTHER" id="PTHR11727:SF7">
    <property type="entry name" value="DIMETHYLADENOSINE TRANSFERASE-RELATED"/>
    <property type="match status" value="1"/>
</dbReference>
<dbReference type="AlphaFoldDB" id="A0A9W6H6T8"/>
<proteinExistence type="inferred from homology"/>
<dbReference type="GO" id="GO:0005829">
    <property type="term" value="C:cytosol"/>
    <property type="evidence" value="ECO:0007669"/>
    <property type="project" value="TreeGrafter"/>
</dbReference>
<evidence type="ECO:0000256" key="3">
    <source>
        <dbReference type="ARBA" id="ARBA00022691"/>
    </source>
</evidence>
<dbReference type="InterPro" id="IPR020596">
    <property type="entry name" value="rRNA_Ade_Mease_Trfase_CS"/>
</dbReference>
<evidence type="ECO:0000256" key="2">
    <source>
        <dbReference type="ARBA" id="ARBA00022679"/>
    </source>
</evidence>
<feature type="binding site" evidence="5">
    <location>
        <position position="79"/>
    </location>
    <ligand>
        <name>S-adenosyl-L-methionine</name>
        <dbReference type="ChEBI" id="CHEBI:59789"/>
    </ligand>
</feature>
<dbReference type="GO" id="GO:0000179">
    <property type="term" value="F:rRNA (adenine-N6,N6-)-dimethyltransferase activity"/>
    <property type="evidence" value="ECO:0007669"/>
    <property type="project" value="UniProtKB-UniRule"/>
</dbReference>
<accession>A0A9W6H6T8</accession>
<dbReference type="NCBIfam" id="NF000499">
    <property type="entry name" value="Erm23S_rRNA_broad"/>
    <property type="match status" value="1"/>
</dbReference>
<feature type="binding site" evidence="5">
    <location>
        <position position="95"/>
    </location>
    <ligand>
        <name>S-adenosyl-L-methionine</name>
        <dbReference type="ChEBI" id="CHEBI:59789"/>
    </ligand>
</feature>
<dbReference type="Pfam" id="PF00398">
    <property type="entry name" value="RrnaAD"/>
    <property type="match status" value="1"/>
</dbReference>
<evidence type="ECO:0000256" key="4">
    <source>
        <dbReference type="ARBA" id="ARBA00022884"/>
    </source>
</evidence>
<organism evidence="7 8">
    <name type="scientific">Leifsonia poae</name>
    <dbReference type="NCBI Taxonomy" id="110933"/>
    <lineage>
        <taxon>Bacteria</taxon>
        <taxon>Bacillati</taxon>
        <taxon>Actinomycetota</taxon>
        <taxon>Actinomycetes</taxon>
        <taxon>Micrococcales</taxon>
        <taxon>Microbacteriaceae</taxon>
        <taxon>Leifsonia</taxon>
    </lineage>
</organism>
<evidence type="ECO:0000256" key="1">
    <source>
        <dbReference type="ARBA" id="ARBA00022603"/>
    </source>
</evidence>
<dbReference type="InterPro" id="IPR020598">
    <property type="entry name" value="rRNA_Ade_methylase_Trfase_N"/>
</dbReference>
<dbReference type="PANTHER" id="PTHR11727">
    <property type="entry name" value="DIMETHYLADENOSINE TRANSFERASE"/>
    <property type="match status" value="1"/>
</dbReference>
<dbReference type="CDD" id="cd02440">
    <property type="entry name" value="AdoMet_MTases"/>
    <property type="match status" value="1"/>
</dbReference>
<feature type="domain" description="Ribosomal RNA adenine methylase transferase N-terminal" evidence="6">
    <location>
        <begin position="16"/>
        <end position="176"/>
    </location>
</feature>
<dbReference type="InterPro" id="IPR029063">
    <property type="entry name" value="SAM-dependent_MTases_sf"/>
</dbReference>
<evidence type="ECO:0000313" key="7">
    <source>
        <dbReference type="EMBL" id="GLJ74707.1"/>
    </source>
</evidence>
<gene>
    <name evidence="7" type="ORF">GCM10017584_02800</name>
</gene>
<dbReference type="GO" id="GO:0003723">
    <property type="term" value="F:RNA binding"/>
    <property type="evidence" value="ECO:0007669"/>
    <property type="project" value="UniProtKB-UniRule"/>
</dbReference>
<dbReference type="SUPFAM" id="SSF53335">
    <property type="entry name" value="S-adenosyl-L-methionine-dependent methyltransferases"/>
    <property type="match status" value="1"/>
</dbReference>
<comment type="caution">
    <text evidence="7">The sequence shown here is derived from an EMBL/GenBank/DDBJ whole genome shotgun (WGS) entry which is preliminary data.</text>
</comment>
<keyword evidence="1 5" id="KW-0489">Methyltransferase</keyword>
<feature type="binding site" evidence="5">
    <location>
        <position position="35"/>
    </location>
    <ligand>
        <name>S-adenosyl-L-methionine</name>
        <dbReference type="ChEBI" id="CHEBI:59789"/>
    </ligand>
</feature>
<dbReference type="PROSITE" id="PS01131">
    <property type="entry name" value="RRNA_A_DIMETH"/>
    <property type="match status" value="1"/>
</dbReference>
<keyword evidence="8" id="KW-1185">Reference proteome</keyword>
<evidence type="ECO:0000256" key="5">
    <source>
        <dbReference type="PROSITE-ProRule" id="PRU01026"/>
    </source>
</evidence>
<dbReference type="EMBL" id="BSEN01000001">
    <property type="protein sequence ID" value="GLJ74707.1"/>
    <property type="molecule type" value="Genomic_DNA"/>
</dbReference>
<dbReference type="Proteomes" id="UP001142372">
    <property type="component" value="Unassembled WGS sequence"/>
</dbReference>
<feature type="binding site" evidence="5">
    <location>
        <position position="56"/>
    </location>
    <ligand>
        <name>S-adenosyl-L-methionine</name>
        <dbReference type="ChEBI" id="CHEBI:59789"/>
    </ligand>
</feature>
<protein>
    <recommendedName>
        <fullName evidence="6">Ribosomal RNA adenine methylase transferase N-terminal domain-containing protein</fullName>
    </recommendedName>
</protein>
<evidence type="ECO:0000259" key="6">
    <source>
        <dbReference type="SMART" id="SM00650"/>
    </source>
</evidence>
<reference evidence="7" key="1">
    <citation type="journal article" date="2014" name="Int. J. Syst. Evol. Microbiol.">
        <title>Complete genome sequence of Corynebacterium casei LMG S-19264T (=DSM 44701T), isolated from a smear-ripened cheese.</title>
        <authorList>
            <consortium name="US DOE Joint Genome Institute (JGI-PGF)"/>
            <person name="Walter F."/>
            <person name="Albersmeier A."/>
            <person name="Kalinowski J."/>
            <person name="Ruckert C."/>
        </authorList>
    </citation>
    <scope>NUCLEOTIDE SEQUENCE</scope>
    <source>
        <strain evidence="7">VKM Ac-1401</strain>
    </source>
</reference>
<feature type="binding site" evidence="5">
    <location>
        <position position="11"/>
    </location>
    <ligand>
        <name>S-adenosyl-L-methionine</name>
        <dbReference type="ChEBI" id="CHEBI:59789"/>
    </ligand>
</feature>
<keyword evidence="3 5" id="KW-0949">S-adenosyl-L-methionine</keyword>
<comment type="similarity">
    <text evidence="5">Belongs to the class I-like SAM-binding methyltransferase superfamily. rRNA adenine N(6)-methyltransferase family.</text>
</comment>